<organism evidence="7 8">
    <name type="scientific">Riccia fluitans</name>
    <dbReference type="NCBI Taxonomy" id="41844"/>
    <lineage>
        <taxon>Eukaryota</taxon>
        <taxon>Viridiplantae</taxon>
        <taxon>Streptophyta</taxon>
        <taxon>Embryophyta</taxon>
        <taxon>Marchantiophyta</taxon>
        <taxon>Marchantiopsida</taxon>
        <taxon>Marchantiidae</taxon>
        <taxon>Marchantiales</taxon>
        <taxon>Ricciaceae</taxon>
        <taxon>Riccia</taxon>
    </lineage>
</organism>
<evidence type="ECO:0000313" key="7">
    <source>
        <dbReference type="EMBL" id="KAL2651203.1"/>
    </source>
</evidence>
<evidence type="ECO:0000256" key="1">
    <source>
        <dbReference type="ARBA" id="ARBA00004141"/>
    </source>
</evidence>
<feature type="transmembrane region" description="Helical" evidence="6">
    <location>
        <begin position="56"/>
        <end position="78"/>
    </location>
</feature>
<evidence type="ECO:0000313" key="8">
    <source>
        <dbReference type="Proteomes" id="UP001605036"/>
    </source>
</evidence>
<gene>
    <name evidence="7" type="ORF">R1flu_019331</name>
</gene>
<name>A0ABD1ZID7_9MARC</name>
<keyword evidence="8" id="KW-1185">Reference proteome</keyword>
<evidence type="ECO:0000256" key="4">
    <source>
        <dbReference type="ARBA" id="ARBA00022989"/>
    </source>
</evidence>
<keyword evidence="4 6" id="KW-1133">Transmembrane helix</keyword>
<feature type="transmembrane region" description="Helical" evidence="6">
    <location>
        <begin position="409"/>
        <end position="429"/>
    </location>
</feature>
<dbReference type="Pfam" id="PF01554">
    <property type="entry name" value="MatE"/>
    <property type="match status" value="2"/>
</dbReference>
<feature type="transmembrane region" description="Helical" evidence="6">
    <location>
        <begin position="173"/>
        <end position="191"/>
    </location>
</feature>
<dbReference type="InterPro" id="IPR045069">
    <property type="entry name" value="MATE_euk"/>
</dbReference>
<evidence type="ECO:0000256" key="3">
    <source>
        <dbReference type="ARBA" id="ARBA00022692"/>
    </source>
</evidence>
<reference evidence="7 8" key="1">
    <citation type="submission" date="2024-09" db="EMBL/GenBank/DDBJ databases">
        <title>Chromosome-scale assembly of Riccia fluitans.</title>
        <authorList>
            <person name="Paukszto L."/>
            <person name="Sawicki J."/>
            <person name="Karawczyk K."/>
            <person name="Piernik-Szablinska J."/>
            <person name="Szczecinska M."/>
            <person name="Mazdziarz M."/>
        </authorList>
    </citation>
    <scope>NUCLEOTIDE SEQUENCE [LARGE SCALE GENOMIC DNA]</scope>
    <source>
        <strain evidence="7">Rf_01</strain>
        <tissue evidence="7">Aerial parts of the thallus</tissue>
    </source>
</reference>
<comment type="caution">
    <text evidence="7">The sequence shown here is derived from an EMBL/GenBank/DDBJ whole genome shotgun (WGS) entry which is preliminary data.</text>
</comment>
<comment type="similarity">
    <text evidence="2 6">Belongs to the multi antimicrobial extrusion (MATE) (TC 2.A.66.1) family.</text>
</comment>
<dbReference type="EMBL" id="JBHFFA010000001">
    <property type="protein sequence ID" value="KAL2651203.1"/>
    <property type="molecule type" value="Genomic_DNA"/>
</dbReference>
<feature type="transmembrane region" description="Helical" evidence="6">
    <location>
        <begin position="233"/>
        <end position="252"/>
    </location>
</feature>
<keyword evidence="5 6" id="KW-0472">Membrane</keyword>
<dbReference type="AlphaFoldDB" id="A0ABD1ZID7"/>
<feature type="transmembrane region" description="Helical" evidence="6">
    <location>
        <begin position="644"/>
        <end position="667"/>
    </location>
</feature>
<evidence type="ECO:0000256" key="6">
    <source>
        <dbReference type="RuleBase" id="RU004914"/>
    </source>
</evidence>
<accession>A0ABD1ZID7</accession>
<evidence type="ECO:0000256" key="2">
    <source>
        <dbReference type="ARBA" id="ARBA00010199"/>
    </source>
</evidence>
<feature type="transmembrane region" description="Helical" evidence="6">
    <location>
        <begin position="376"/>
        <end position="397"/>
    </location>
</feature>
<dbReference type="CDD" id="cd13132">
    <property type="entry name" value="MATE_eukaryotic"/>
    <property type="match status" value="1"/>
</dbReference>
<comment type="subcellular location">
    <subcellularLocation>
        <location evidence="1">Membrane</location>
        <topology evidence="1">Multi-pass membrane protein</topology>
    </subcellularLocation>
</comment>
<feature type="transmembrane region" description="Helical" evidence="6">
    <location>
        <begin position="203"/>
        <end position="227"/>
    </location>
</feature>
<dbReference type="Proteomes" id="UP001605036">
    <property type="component" value="Unassembled WGS sequence"/>
</dbReference>
<feature type="transmembrane region" description="Helical" evidence="6">
    <location>
        <begin position="90"/>
        <end position="109"/>
    </location>
</feature>
<sequence>MDVSISLNAALLPESTDSDEGEIARKNQLPLTIEHVEGDSEHDDLVWGEVNKAVQLAWPMIVFSVAGYAILVITVMFVGRHGGELELSSVSIASSFASVTGFSVILGLASTMETLCGQAYGAKKYRMLGVYLQAAWIVEIAFGVLVFLLWLNMENILKAVGQEPEIAKMAAEYLLYTMPGVFGAALFNPICKYLQSQSVVIPLLVFSCFAVVFHIVACQLVIVTFNFGFTGGALATTMSYTFLLISLSLYTWGSAKYQKTWDGFTWEAFDYVGDYVKLALPTTCMMCFEYWTVEILVLAAGLLPKPELQVSILTICTRVSNELGAFRPASAKLAGKVVLGISICCVVCISSSMVLARNIWGKSFSKIEEVVLGVAQLIPLVALSSVFDGIQGVLSGIARGCGRQDMGAVINLTAFYIVGLPSALFLGFVQHMNVKVIIALKDMPSEEVTWEKAYNKLLQFSEDLKIAEKKLEGEGIETVLLSTVLETSLARRSTSLHTQRHSDSSGQQCVRKNDRVICRGVAEGFLFRLLKIQDEEKKGTAGTGNEPSDPKDTESSCWRFESVFGSTSVKSVQGELFVQKVANATDPAGGSTESVPEQSSPEIMKLYGGKACLLNGSIVQILQPANNDLKNRHSTGGYVLRGLWIGYLVGQFLQTLLLVLLIATTNWNKMAEAALRRVHGDPHLPASDDRTASSLVLGGATIGTHLP</sequence>
<dbReference type="GO" id="GO:0016020">
    <property type="term" value="C:membrane"/>
    <property type="evidence" value="ECO:0007669"/>
    <property type="project" value="UniProtKB-SubCell"/>
</dbReference>
<proteinExistence type="inferred from homology"/>
<dbReference type="InterPro" id="IPR002528">
    <property type="entry name" value="MATE_fam"/>
</dbReference>
<evidence type="ECO:0000256" key="5">
    <source>
        <dbReference type="ARBA" id="ARBA00023136"/>
    </source>
</evidence>
<feature type="transmembrane region" description="Helical" evidence="6">
    <location>
        <begin position="130"/>
        <end position="153"/>
    </location>
</feature>
<dbReference type="PANTHER" id="PTHR11206">
    <property type="entry name" value="MULTIDRUG RESISTANCE PROTEIN"/>
    <property type="match status" value="1"/>
</dbReference>
<protein>
    <recommendedName>
        <fullName evidence="6">Protein DETOXIFICATION</fullName>
    </recommendedName>
    <alternativeName>
        <fullName evidence="6">Multidrug and toxic compound extrusion protein</fullName>
    </alternativeName>
</protein>
<feature type="transmembrane region" description="Helical" evidence="6">
    <location>
        <begin position="337"/>
        <end position="356"/>
    </location>
</feature>
<keyword evidence="3 6" id="KW-0812">Transmembrane</keyword>